<dbReference type="Pfam" id="PF07156">
    <property type="entry name" value="Prenylcys_lyase"/>
    <property type="match status" value="1"/>
</dbReference>
<dbReference type="InterPro" id="IPR010795">
    <property type="entry name" value="Prenylcys_lyase"/>
</dbReference>
<dbReference type="GO" id="GO:0030327">
    <property type="term" value="P:prenylated protein catabolic process"/>
    <property type="evidence" value="ECO:0007669"/>
    <property type="project" value="TreeGrafter"/>
</dbReference>
<dbReference type="GO" id="GO:0030328">
    <property type="term" value="P:prenylcysteine catabolic process"/>
    <property type="evidence" value="ECO:0007669"/>
    <property type="project" value="InterPro"/>
</dbReference>
<dbReference type="OrthoDB" id="437369at2759"/>
<feature type="non-terminal residue" evidence="7">
    <location>
        <position position="1"/>
    </location>
</feature>
<protein>
    <submittedName>
        <fullName evidence="7">Prenylcysteine oxidase</fullName>
    </submittedName>
</protein>
<evidence type="ECO:0000256" key="3">
    <source>
        <dbReference type="ARBA" id="ARBA00022827"/>
    </source>
</evidence>
<evidence type="ECO:0000259" key="6">
    <source>
        <dbReference type="Pfam" id="PF07156"/>
    </source>
</evidence>
<keyword evidence="3" id="KW-0274">FAD</keyword>
<proteinExistence type="predicted"/>
<evidence type="ECO:0000256" key="5">
    <source>
        <dbReference type="ARBA" id="ARBA00023180"/>
    </source>
</evidence>
<dbReference type="PANTHER" id="PTHR15944">
    <property type="entry name" value="FARNESYLCYSTEINE LYASE"/>
    <property type="match status" value="1"/>
</dbReference>
<dbReference type="GO" id="GO:0001735">
    <property type="term" value="F:prenylcysteine oxidase activity"/>
    <property type="evidence" value="ECO:0007669"/>
    <property type="project" value="InterPro"/>
</dbReference>
<evidence type="ECO:0000256" key="2">
    <source>
        <dbReference type="ARBA" id="ARBA00022630"/>
    </source>
</evidence>
<dbReference type="PANTHER" id="PTHR15944:SF0">
    <property type="entry name" value="PRENYLCYSTEINE LYASE DOMAIN-CONTAINING PROTEIN"/>
    <property type="match status" value="1"/>
</dbReference>
<keyword evidence="2" id="KW-0285">Flavoprotein</keyword>
<keyword evidence="5" id="KW-0325">Glycoprotein</keyword>
<organism evidence="7 8">
    <name type="scientific">Caligus rogercresseyi</name>
    <name type="common">Sea louse</name>
    <dbReference type="NCBI Taxonomy" id="217165"/>
    <lineage>
        <taxon>Eukaryota</taxon>
        <taxon>Metazoa</taxon>
        <taxon>Ecdysozoa</taxon>
        <taxon>Arthropoda</taxon>
        <taxon>Crustacea</taxon>
        <taxon>Multicrustacea</taxon>
        <taxon>Hexanauplia</taxon>
        <taxon>Copepoda</taxon>
        <taxon>Siphonostomatoida</taxon>
        <taxon>Caligidae</taxon>
        <taxon>Caligus</taxon>
    </lineage>
</organism>
<evidence type="ECO:0000256" key="4">
    <source>
        <dbReference type="ARBA" id="ARBA00023002"/>
    </source>
</evidence>
<name>A0A7T8GWG4_CALRO</name>
<evidence type="ECO:0000313" key="7">
    <source>
        <dbReference type="EMBL" id="QQP39062.1"/>
    </source>
</evidence>
<reference evidence="8" key="1">
    <citation type="submission" date="2021-01" db="EMBL/GenBank/DDBJ databases">
        <title>Caligus Genome Assembly.</title>
        <authorList>
            <person name="Gallardo-Escarate C."/>
        </authorList>
    </citation>
    <scope>NUCLEOTIDE SEQUENCE [LARGE SCALE GENOMIC DNA]</scope>
</reference>
<evidence type="ECO:0000313" key="8">
    <source>
        <dbReference type="Proteomes" id="UP000595437"/>
    </source>
</evidence>
<comment type="cofactor">
    <cofactor evidence="1">
        <name>FAD</name>
        <dbReference type="ChEBI" id="CHEBI:57692"/>
    </cofactor>
</comment>
<feature type="domain" description="Prenylcysteine lyase" evidence="6">
    <location>
        <begin position="33"/>
        <end position="97"/>
    </location>
</feature>
<gene>
    <name evidence="7" type="ORF">FKW44_019824</name>
</gene>
<dbReference type="AlphaFoldDB" id="A0A7T8GWG4"/>
<accession>A0A7T8GWG4</accession>
<dbReference type="Proteomes" id="UP000595437">
    <property type="component" value="Chromosome 14"/>
</dbReference>
<keyword evidence="8" id="KW-1185">Reference proteome</keyword>
<dbReference type="InterPro" id="IPR017046">
    <property type="entry name" value="Prenylcysteine_Oxase1"/>
</dbReference>
<evidence type="ECO:0000256" key="1">
    <source>
        <dbReference type="ARBA" id="ARBA00001974"/>
    </source>
</evidence>
<keyword evidence="4" id="KW-0560">Oxidoreductase</keyword>
<dbReference type="EMBL" id="CP045903">
    <property type="protein sequence ID" value="QQP39062.1"/>
    <property type="molecule type" value="Genomic_DNA"/>
</dbReference>
<sequence length="106" mass="11961">IYAFLDKGQTFNSPVEFLQIISPHSKKNKNQPHSFVNLTHISIQDLLTQMDFNPELIQEIASVAMRCNYGQSLKEIHAFVGLVSLAGSDGSLWSVKEATREFLRHS</sequence>